<feature type="domain" description="Helicase C-terminal" evidence="10">
    <location>
        <begin position="733"/>
        <end position="928"/>
    </location>
</feature>
<dbReference type="Proteomes" id="UP000827892">
    <property type="component" value="Chromosome III"/>
</dbReference>
<evidence type="ECO:0000313" key="11">
    <source>
        <dbReference type="EMBL" id="ULU03403.1"/>
    </source>
</evidence>
<evidence type="ECO:0000256" key="7">
    <source>
        <dbReference type="ARBA" id="ARBA00047984"/>
    </source>
</evidence>
<dbReference type="GO" id="GO:0016787">
    <property type="term" value="F:hydrolase activity"/>
    <property type="evidence" value="ECO:0007669"/>
    <property type="project" value="UniProtKB-KW"/>
</dbReference>
<dbReference type="InterPro" id="IPR007502">
    <property type="entry name" value="Helicase-assoc_dom"/>
</dbReference>
<reference evidence="11 12" key="1">
    <citation type="submission" date="2022-05" db="EMBL/GenBank/DDBJ databases">
        <title>Chromosome-level reference genomes for two strains of Caenorhabditis briggsae: an improved platform for comparative genomics.</title>
        <authorList>
            <person name="Stevens L."/>
            <person name="Andersen E.C."/>
        </authorList>
    </citation>
    <scope>NUCLEOTIDE SEQUENCE [LARGE SCALE GENOMIC DNA]</scope>
    <source>
        <strain evidence="11">QX1410_ONT</strain>
        <tissue evidence="11">Whole-organism</tissue>
    </source>
</reference>
<feature type="compositionally biased region" description="Polar residues" evidence="8">
    <location>
        <begin position="322"/>
        <end position="332"/>
    </location>
</feature>
<dbReference type="GO" id="GO:0003676">
    <property type="term" value="F:nucleic acid binding"/>
    <property type="evidence" value="ECO:0007669"/>
    <property type="project" value="InterPro"/>
</dbReference>
<organism evidence="11 12">
    <name type="scientific">Caenorhabditis briggsae</name>
    <dbReference type="NCBI Taxonomy" id="6238"/>
    <lineage>
        <taxon>Eukaryota</taxon>
        <taxon>Metazoa</taxon>
        <taxon>Ecdysozoa</taxon>
        <taxon>Nematoda</taxon>
        <taxon>Chromadorea</taxon>
        <taxon>Rhabditida</taxon>
        <taxon>Rhabditina</taxon>
        <taxon>Rhabditomorpha</taxon>
        <taxon>Rhabditoidea</taxon>
        <taxon>Rhabditidae</taxon>
        <taxon>Peloderinae</taxon>
        <taxon>Caenorhabditis</taxon>
    </lineage>
</organism>
<gene>
    <name evidence="11" type="ORF">L3Y34_002753</name>
</gene>
<dbReference type="InterPro" id="IPR011709">
    <property type="entry name" value="DEAD-box_helicase_OB_fold"/>
</dbReference>
<dbReference type="PROSITE" id="PS51192">
    <property type="entry name" value="HELICASE_ATP_BIND_1"/>
    <property type="match status" value="1"/>
</dbReference>
<dbReference type="PANTHER" id="PTHR18934:SF99">
    <property type="entry name" value="ATP-DEPENDENT RNA HELICASE DHX37-RELATED"/>
    <property type="match status" value="1"/>
</dbReference>
<dbReference type="Gene3D" id="3.40.50.300">
    <property type="entry name" value="P-loop containing nucleotide triphosphate hydrolases"/>
    <property type="match status" value="3"/>
</dbReference>
<dbReference type="InterPro" id="IPR001650">
    <property type="entry name" value="Helicase_C-like"/>
</dbReference>
<accession>A0AAE9ISY6</accession>
<dbReference type="PROSITE" id="PS00690">
    <property type="entry name" value="DEAH_ATP_HELICASE"/>
    <property type="match status" value="1"/>
</dbReference>
<dbReference type="GO" id="GO:0003724">
    <property type="term" value="F:RNA helicase activity"/>
    <property type="evidence" value="ECO:0007669"/>
    <property type="project" value="UniProtKB-EC"/>
</dbReference>
<protein>
    <recommendedName>
        <fullName evidence="2">RNA helicase</fullName>
        <ecNumber evidence="2">3.6.4.13</ecNumber>
    </recommendedName>
</protein>
<dbReference type="FunFam" id="3.40.50.300:FF:000637">
    <property type="entry name" value="ATP-dependent RNA helicase DHX37/DHR1"/>
    <property type="match status" value="1"/>
</dbReference>
<sequence length="1374" mass="153371">MSDSQPKEKMSHKQNKDNNILNHALEGGAVGATKNAIHYAVKVGGRRTNVVNVFDKTVKSARGNPKWFARVDAPHGKVPFHHINVNKAITGVKDPHIKISGASAQAAGAAGHVLNVINKVAPVVMVASVAYDAYQIGCEVKKDIENHSSRNTIEKTVSTLVATAAGFAGCGAGAAIGTAIFPGVGTLVGGLIGGIFGGVGGGVGGQVASEVVLEAITTILMTVGAKKNMGKRKTKQEDSGDEYDANELMIIPGEKRKKIEKSGEKSATGGKKNRNFTKEKEEAKLTKQAKRKLAAVQARKALKQTQEELFAGLAEVQLDPSKMNQLTSSTKISQKEEKTPNFPEKLKVFSGKKKSDEKRVQQDYYPTDDEQSTSSEEEEQEEDVPEVVQEIKIEPIDVDDVDVEEVKVPENSGNSEDFVVKREDDKESDDEDILALPTTTVINRKKFLVERSEEIQKSRAELPIFAEEMRIVEAINENLVTVICGETGSGKTTQIPQFLYEAGYASEGELIGITEPRRVAAIAMAQRVGVELGKPENVSYQIRYEGTRSKETNILFMTDGVLMKEMEQDVMLKKYSVILIDEAHERSMYSDVLIGMLSRIVPLRANTPRPLRLVIMSATLRLDDFTHKKLFPLLTPKVIKVDARQFPVSIHFEKRTPDDYISSAFRKTCRIHETLPPGAILIFVTGQNEVRQLMTKLKKRYPVIYEMDKNGEVLVKGTKEWKEKKAEAAKNIKLEDFKEETPENDLREDEDNVLDGDDMNERGAAEAFDDYEEFENGDGDLENGRVENLVGPPPADCEPLYCLPLYSLLSMGKQRRVFDETPAGMRLCVISTNVAETSLTIPGVKYVIDGGFEKRRLYDSITGVSRFAVCRISQASADQRAGRAGRISAGHAYRLYSSAVYQDFVKFADPEILSKPADQLVLHLKTMNIVKVVNFPFPSAPDEQMLEAAEKRLIRLGALSENTTTNGSTVARITKLGKTLAVFPLAPSYAKFIAMADQHDLMSHAILLISMLSVREPLIPVSSLRGSTPEETKELMKTVLKERRKWCSQTGARRLGDLKVLVHAATVAEQVKYNARECEKVGLRVKALVEARKLRQQLTNIVNASCKKDQVAVLDADLPPPTDQQAQLLRQMVVASFSDRLARRVDRSVGPEEVQKGAYETTLITEHVFIDPCSVLFTEEPEFVIYQELVQVNEKKLMTSVCAVDKEWISRLAESWCRFGEQDKNQEPIYDSVKDAVVKTVKVAFGPLGWELPNENRPVPHDIMKYRYFAVFLLDGQVFEKLKDFTPKLLAPPSTMVKSWAKLQKRTEALLNKLIDKEVTTRASLKEQWLKNENWLLEEYLEWVPESIHQTVTMMWPPLEEHEKTHKMGRNKKY</sequence>
<keyword evidence="6" id="KW-0067">ATP-binding</keyword>
<dbReference type="SMART" id="SM00490">
    <property type="entry name" value="HELICc"/>
    <property type="match status" value="1"/>
</dbReference>
<dbReference type="InterPro" id="IPR056371">
    <property type="entry name" value="DHX37-like_C"/>
</dbReference>
<dbReference type="Pfam" id="PF21010">
    <property type="entry name" value="HA2_C"/>
    <property type="match status" value="1"/>
</dbReference>
<dbReference type="InterPro" id="IPR002464">
    <property type="entry name" value="DNA/RNA_helicase_DEAH_CS"/>
</dbReference>
<dbReference type="Pfam" id="PF00271">
    <property type="entry name" value="Helicase_C"/>
    <property type="match status" value="1"/>
</dbReference>
<dbReference type="InterPro" id="IPR048333">
    <property type="entry name" value="HA2_WH"/>
</dbReference>
<keyword evidence="4" id="KW-0378">Hydrolase</keyword>
<feature type="region of interest" description="Disordered" evidence="8">
    <location>
        <begin position="255"/>
        <end position="285"/>
    </location>
</feature>
<feature type="compositionally biased region" description="Basic and acidic residues" evidence="8">
    <location>
        <begin position="276"/>
        <end position="285"/>
    </location>
</feature>
<evidence type="ECO:0000256" key="5">
    <source>
        <dbReference type="ARBA" id="ARBA00022806"/>
    </source>
</evidence>
<keyword evidence="5" id="KW-0347">Helicase</keyword>
<keyword evidence="3" id="KW-0547">Nucleotide-binding</keyword>
<name>A0AAE9ISY6_CAEBR</name>
<evidence type="ECO:0000256" key="3">
    <source>
        <dbReference type="ARBA" id="ARBA00022741"/>
    </source>
</evidence>
<feature type="compositionally biased region" description="Basic and acidic residues" evidence="8">
    <location>
        <begin position="333"/>
        <end position="361"/>
    </location>
</feature>
<dbReference type="GO" id="GO:0005524">
    <property type="term" value="F:ATP binding"/>
    <property type="evidence" value="ECO:0007669"/>
    <property type="project" value="UniProtKB-KW"/>
</dbReference>
<dbReference type="Pfam" id="PF00270">
    <property type="entry name" value="DEAD"/>
    <property type="match status" value="1"/>
</dbReference>
<dbReference type="Pfam" id="PF23362">
    <property type="entry name" value="DHX37_C"/>
    <property type="match status" value="1"/>
</dbReference>
<dbReference type="SMART" id="SM00847">
    <property type="entry name" value="HA2"/>
    <property type="match status" value="1"/>
</dbReference>
<evidence type="ECO:0000256" key="8">
    <source>
        <dbReference type="SAM" id="MobiDB-lite"/>
    </source>
</evidence>
<feature type="region of interest" description="Disordered" evidence="8">
    <location>
        <begin position="319"/>
        <end position="387"/>
    </location>
</feature>
<evidence type="ECO:0000256" key="6">
    <source>
        <dbReference type="ARBA" id="ARBA00022840"/>
    </source>
</evidence>
<dbReference type="EMBL" id="CP090893">
    <property type="protein sequence ID" value="ULU03403.1"/>
    <property type="molecule type" value="Genomic_DNA"/>
</dbReference>
<comment type="similarity">
    <text evidence="1">Belongs to the DEAD box helicase family. DEAH subfamily.</text>
</comment>
<dbReference type="InterPro" id="IPR014001">
    <property type="entry name" value="Helicase_ATP-bd"/>
</dbReference>
<dbReference type="Gene3D" id="1.20.120.1080">
    <property type="match status" value="1"/>
</dbReference>
<evidence type="ECO:0000313" key="12">
    <source>
        <dbReference type="Proteomes" id="UP000827892"/>
    </source>
</evidence>
<proteinExistence type="inferred from homology"/>
<feature type="compositionally biased region" description="Acidic residues" evidence="8">
    <location>
        <begin position="746"/>
        <end position="758"/>
    </location>
</feature>
<evidence type="ECO:0000256" key="2">
    <source>
        <dbReference type="ARBA" id="ARBA00012552"/>
    </source>
</evidence>
<dbReference type="Pfam" id="PF04408">
    <property type="entry name" value="WHD_HA2"/>
    <property type="match status" value="1"/>
</dbReference>
<evidence type="ECO:0000256" key="4">
    <source>
        <dbReference type="ARBA" id="ARBA00022801"/>
    </source>
</evidence>
<dbReference type="FunFam" id="3.40.50.300:FF:002147">
    <property type="entry name" value="Putative ATP-dependent RNA helicase"/>
    <property type="match status" value="1"/>
</dbReference>
<dbReference type="SMART" id="SM00487">
    <property type="entry name" value="DEXDc"/>
    <property type="match status" value="1"/>
</dbReference>
<dbReference type="PANTHER" id="PTHR18934">
    <property type="entry name" value="ATP-DEPENDENT RNA HELICASE"/>
    <property type="match status" value="1"/>
</dbReference>
<evidence type="ECO:0000259" key="10">
    <source>
        <dbReference type="PROSITE" id="PS51194"/>
    </source>
</evidence>
<dbReference type="EC" id="3.6.4.13" evidence="2"/>
<dbReference type="InterPro" id="IPR011545">
    <property type="entry name" value="DEAD/DEAH_box_helicase_dom"/>
</dbReference>
<evidence type="ECO:0000259" key="9">
    <source>
        <dbReference type="PROSITE" id="PS51192"/>
    </source>
</evidence>
<dbReference type="PROSITE" id="PS51194">
    <property type="entry name" value="HELICASE_CTER"/>
    <property type="match status" value="1"/>
</dbReference>
<dbReference type="CDD" id="cd18791">
    <property type="entry name" value="SF2_C_RHA"/>
    <property type="match status" value="1"/>
</dbReference>
<dbReference type="Pfam" id="PF07717">
    <property type="entry name" value="OB_NTP_bind"/>
    <property type="match status" value="1"/>
</dbReference>
<feature type="compositionally biased region" description="Acidic residues" evidence="8">
    <location>
        <begin position="366"/>
        <end position="385"/>
    </location>
</feature>
<feature type="domain" description="Helicase ATP-binding" evidence="9">
    <location>
        <begin position="472"/>
        <end position="638"/>
    </location>
</feature>
<evidence type="ECO:0000256" key="1">
    <source>
        <dbReference type="ARBA" id="ARBA00008792"/>
    </source>
</evidence>
<dbReference type="SUPFAM" id="SSF52540">
    <property type="entry name" value="P-loop containing nucleoside triphosphate hydrolases"/>
    <property type="match status" value="1"/>
</dbReference>
<dbReference type="InterPro" id="IPR027417">
    <property type="entry name" value="P-loop_NTPase"/>
</dbReference>
<dbReference type="CDD" id="cd17982">
    <property type="entry name" value="DEXHc_DHX37"/>
    <property type="match status" value="1"/>
</dbReference>
<comment type="catalytic activity">
    <reaction evidence="7">
        <text>ATP + H2O = ADP + phosphate + H(+)</text>
        <dbReference type="Rhea" id="RHEA:13065"/>
        <dbReference type="ChEBI" id="CHEBI:15377"/>
        <dbReference type="ChEBI" id="CHEBI:15378"/>
        <dbReference type="ChEBI" id="CHEBI:30616"/>
        <dbReference type="ChEBI" id="CHEBI:43474"/>
        <dbReference type="ChEBI" id="CHEBI:456216"/>
        <dbReference type="EC" id="3.6.4.13"/>
    </reaction>
</comment>
<feature type="region of interest" description="Disordered" evidence="8">
    <location>
        <begin position="737"/>
        <end position="758"/>
    </location>
</feature>